<dbReference type="PROSITE" id="PS50879">
    <property type="entry name" value="RNASE_H_1"/>
    <property type="match status" value="1"/>
</dbReference>
<evidence type="ECO:0000313" key="4">
    <source>
        <dbReference type="Proteomes" id="UP000828390"/>
    </source>
</evidence>
<name>A0A9D4L4P8_DREPO</name>
<dbReference type="Proteomes" id="UP000828390">
    <property type="component" value="Unassembled WGS sequence"/>
</dbReference>
<feature type="domain" description="RNase H type-1" evidence="2">
    <location>
        <begin position="1"/>
        <end position="77"/>
    </location>
</feature>
<evidence type="ECO:0000259" key="2">
    <source>
        <dbReference type="PROSITE" id="PS50879"/>
    </source>
</evidence>
<comment type="caution">
    <text evidence="3">The sequence shown here is derived from an EMBL/GenBank/DDBJ whole genome shotgun (WGS) entry which is preliminary data.</text>
</comment>
<dbReference type="GO" id="GO:0003676">
    <property type="term" value="F:nucleic acid binding"/>
    <property type="evidence" value="ECO:0007669"/>
    <property type="project" value="InterPro"/>
</dbReference>
<dbReference type="Pfam" id="PF00075">
    <property type="entry name" value="RNase_H"/>
    <property type="match status" value="1"/>
</dbReference>
<protein>
    <recommendedName>
        <fullName evidence="2">RNase H type-1 domain-containing protein</fullName>
    </recommendedName>
</protein>
<evidence type="ECO:0000313" key="3">
    <source>
        <dbReference type="EMBL" id="KAH3851289.1"/>
    </source>
</evidence>
<feature type="region of interest" description="Disordered" evidence="1">
    <location>
        <begin position="64"/>
        <end position="93"/>
    </location>
</feature>
<organism evidence="3 4">
    <name type="scientific">Dreissena polymorpha</name>
    <name type="common">Zebra mussel</name>
    <name type="synonym">Mytilus polymorpha</name>
    <dbReference type="NCBI Taxonomy" id="45954"/>
    <lineage>
        <taxon>Eukaryota</taxon>
        <taxon>Metazoa</taxon>
        <taxon>Spiralia</taxon>
        <taxon>Lophotrochozoa</taxon>
        <taxon>Mollusca</taxon>
        <taxon>Bivalvia</taxon>
        <taxon>Autobranchia</taxon>
        <taxon>Heteroconchia</taxon>
        <taxon>Euheterodonta</taxon>
        <taxon>Imparidentia</taxon>
        <taxon>Neoheterodontei</taxon>
        <taxon>Myida</taxon>
        <taxon>Dreissenoidea</taxon>
        <taxon>Dreissenidae</taxon>
        <taxon>Dreissena</taxon>
    </lineage>
</organism>
<dbReference type="InterPro" id="IPR012337">
    <property type="entry name" value="RNaseH-like_sf"/>
</dbReference>
<dbReference type="InterPro" id="IPR002156">
    <property type="entry name" value="RNaseH_domain"/>
</dbReference>
<accession>A0A9D4L4P8</accession>
<dbReference type="GO" id="GO:0004523">
    <property type="term" value="F:RNA-DNA hybrid ribonuclease activity"/>
    <property type="evidence" value="ECO:0007669"/>
    <property type="project" value="InterPro"/>
</dbReference>
<dbReference type="EMBL" id="JAIWYP010000003">
    <property type="protein sequence ID" value="KAH3851289.1"/>
    <property type="molecule type" value="Genomic_DNA"/>
</dbReference>
<gene>
    <name evidence="3" type="ORF">DPMN_093769</name>
</gene>
<dbReference type="AlphaFoldDB" id="A0A9D4L4P8"/>
<evidence type="ECO:0000256" key="1">
    <source>
        <dbReference type="SAM" id="MobiDB-lite"/>
    </source>
</evidence>
<dbReference type="SUPFAM" id="SSF53098">
    <property type="entry name" value="Ribonuclease H-like"/>
    <property type="match status" value="1"/>
</dbReference>
<reference evidence="3" key="1">
    <citation type="journal article" date="2019" name="bioRxiv">
        <title>The Genome of the Zebra Mussel, Dreissena polymorpha: A Resource for Invasive Species Research.</title>
        <authorList>
            <person name="McCartney M.A."/>
            <person name="Auch B."/>
            <person name="Kono T."/>
            <person name="Mallez S."/>
            <person name="Zhang Y."/>
            <person name="Obille A."/>
            <person name="Becker A."/>
            <person name="Abrahante J.E."/>
            <person name="Garbe J."/>
            <person name="Badalamenti J.P."/>
            <person name="Herman A."/>
            <person name="Mangelson H."/>
            <person name="Liachko I."/>
            <person name="Sullivan S."/>
            <person name="Sone E.D."/>
            <person name="Koren S."/>
            <person name="Silverstein K.A.T."/>
            <person name="Beckman K.B."/>
            <person name="Gohl D.M."/>
        </authorList>
    </citation>
    <scope>NUCLEOTIDE SEQUENCE</scope>
    <source>
        <strain evidence="3">Duluth1</strain>
        <tissue evidence="3">Whole animal</tissue>
    </source>
</reference>
<sequence>MKAASMLDNSPEDTTSVVLLTDPRSVLEALINNTSPKLAKLMTRLSNNLNKALQWIPAHCGVSGNGEADQLAKQGEKQSNQIPRFHTERKSPS</sequence>
<proteinExistence type="predicted"/>
<keyword evidence="4" id="KW-1185">Reference proteome</keyword>
<dbReference type="Gene3D" id="3.30.420.10">
    <property type="entry name" value="Ribonuclease H-like superfamily/Ribonuclease H"/>
    <property type="match status" value="1"/>
</dbReference>
<reference evidence="3" key="2">
    <citation type="submission" date="2020-11" db="EMBL/GenBank/DDBJ databases">
        <authorList>
            <person name="McCartney M.A."/>
            <person name="Auch B."/>
            <person name="Kono T."/>
            <person name="Mallez S."/>
            <person name="Becker A."/>
            <person name="Gohl D.M."/>
            <person name="Silverstein K.A.T."/>
            <person name="Koren S."/>
            <person name="Bechman K.B."/>
            <person name="Herman A."/>
            <person name="Abrahante J.E."/>
            <person name="Garbe J."/>
        </authorList>
    </citation>
    <scope>NUCLEOTIDE SEQUENCE</scope>
    <source>
        <strain evidence="3">Duluth1</strain>
        <tissue evidence="3">Whole animal</tissue>
    </source>
</reference>
<dbReference type="InterPro" id="IPR036397">
    <property type="entry name" value="RNaseH_sf"/>
</dbReference>